<evidence type="ECO:0000313" key="2">
    <source>
        <dbReference type="Proteomes" id="UP000094527"/>
    </source>
</evidence>
<comment type="caution">
    <text evidence="1">The sequence shown here is derived from an EMBL/GenBank/DDBJ whole genome shotgun (WGS) entry which is preliminary data.</text>
</comment>
<evidence type="ECO:0000313" key="1">
    <source>
        <dbReference type="EMBL" id="ODM89789.1"/>
    </source>
</evidence>
<dbReference type="Proteomes" id="UP000094527">
    <property type="component" value="Unassembled WGS sequence"/>
</dbReference>
<dbReference type="AlphaFoldDB" id="A0A1D2MA22"/>
<protein>
    <submittedName>
        <fullName evidence="1">Uncharacterized protein</fullName>
    </submittedName>
</protein>
<gene>
    <name evidence="1" type="ORF">Ocin01_16893</name>
</gene>
<accession>A0A1D2MA22</accession>
<proteinExistence type="predicted"/>
<dbReference type="EMBL" id="LJIJ01002359">
    <property type="protein sequence ID" value="ODM89789.1"/>
    <property type="molecule type" value="Genomic_DNA"/>
</dbReference>
<sequence>MTVYEKPTDCLNECEKLPNSPFPIDTCLNCVSFPNPFCQYNTTEQEGICERRNFSADEVQIVSRDFPPFDKYLSRVEPRVSITKERTNHVTKNDCYSDCDIFINNKDPFDDCVSCTRTNPSYECFYVHQSHQCYSREKAEVSGLEYKKDYFKTNNECAKDCSYRSKNGTNPKQHCLQCTQNHECVFLPHNDMDLSFGGKCVPKDSPEYCRPDPFFQPCLPFRSGFTNDEECLNIFACQLSYQKHATPLKNCLGCTEFNVPGRDCAFMFPNSFCAFRQSGFFDKLKEGKDFAAKPGHCTSVCKQANT</sequence>
<organism evidence="1 2">
    <name type="scientific">Orchesella cincta</name>
    <name type="common">Springtail</name>
    <name type="synonym">Podura cincta</name>
    <dbReference type="NCBI Taxonomy" id="48709"/>
    <lineage>
        <taxon>Eukaryota</taxon>
        <taxon>Metazoa</taxon>
        <taxon>Ecdysozoa</taxon>
        <taxon>Arthropoda</taxon>
        <taxon>Hexapoda</taxon>
        <taxon>Collembola</taxon>
        <taxon>Entomobryomorpha</taxon>
        <taxon>Entomobryoidea</taxon>
        <taxon>Orchesellidae</taxon>
        <taxon>Orchesellinae</taxon>
        <taxon>Orchesella</taxon>
    </lineage>
</organism>
<name>A0A1D2MA22_ORCCI</name>
<reference evidence="1 2" key="1">
    <citation type="journal article" date="2016" name="Genome Biol. Evol.">
        <title>Gene Family Evolution Reflects Adaptation to Soil Environmental Stressors in the Genome of the Collembolan Orchesella cincta.</title>
        <authorList>
            <person name="Faddeeva-Vakhrusheva A."/>
            <person name="Derks M.F."/>
            <person name="Anvar S.Y."/>
            <person name="Agamennone V."/>
            <person name="Suring W."/>
            <person name="Smit S."/>
            <person name="van Straalen N.M."/>
            <person name="Roelofs D."/>
        </authorList>
    </citation>
    <scope>NUCLEOTIDE SEQUENCE [LARGE SCALE GENOMIC DNA]</scope>
    <source>
        <tissue evidence="1">Mixed pool</tissue>
    </source>
</reference>
<keyword evidence="2" id="KW-1185">Reference proteome</keyword>